<reference evidence="11 12" key="2">
    <citation type="submission" date="2019-12" db="EMBL/GenBank/DDBJ databases">
        <authorList>
            <consortium name="Pathogen Informatics"/>
        </authorList>
    </citation>
    <scope>NUCLEOTIDE SEQUENCE [LARGE SCALE GENOMIC DNA]</scope>
    <source>
        <strain evidence="8 18">MOS105</strain>
        <strain evidence="1 14">S040_N01_C01</strain>
        <strain evidence="2 12">S087_N01_C01</strain>
        <strain evidence="7 17">SG160</strain>
        <strain evidence="5 16">T012_N10_C04</strain>
        <strain evidence="3 11">T012_N16_C08</strain>
        <strain evidence="4 13">T065_N03_C06</strain>
        <strain evidence="6 15">T197_A02_C01</strain>
    </source>
</reference>
<evidence type="ECO:0000313" key="17">
    <source>
        <dbReference type="Proteomes" id="UP000505390"/>
    </source>
</evidence>
<organism evidence="5 16">
    <name type="scientific">Staphylococcus aureus</name>
    <dbReference type="NCBI Taxonomy" id="1280"/>
    <lineage>
        <taxon>Bacteria</taxon>
        <taxon>Bacillati</taxon>
        <taxon>Bacillota</taxon>
        <taxon>Bacilli</taxon>
        <taxon>Bacillales</taxon>
        <taxon>Staphylococcaceae</taxon>
        <taxon>Staphylococcus</taxon>
    </lineage>
</organism>
<dbReference type="EMBL" id="CACTOE010000031">
    <property type="protein sequence ID" value="CAA4168019.1"/>
    <property type="molecule type" value="Genomic_DNA"/>
</dbReference>
<evidence type="ECO:0000313" key="12">
    <source>
        <dbReference type="Proteomes" id="UP000442782"/>
    </source>
</evidence>
<dbReference type="Proteomes" id="UP000459586">
    <property type="component" value="Unassembled WGS sequence"/>
</dbReference>
<evidence type="ECO:0000313" key="6">
    <source>
        <dbReference type="EMBL" id="CAA6390901.1"/>
    </source>
</evidence>
<name>A0A123BZC6_STAAU</name>
<protein>
    <submittedName>
        <fullName evidence="5">Phage protein</fullName>
    </submittedName>
</protein>
<dbReference type="Proteomes" id="UP000442782">
    <property type="component" value="Unassembled WGS sequence"/>
</dbReference>
<sequence length="87" mass="9574">MAYENIELVVAAITGDIYMTRTKDDGAMDTNNRRIATNDVMRAAAEWFISNGKTVAHFGGHGTLAWVPAKEGLTPQEVKAHIDQLKE</sequence>
<evidence type="ECO:0000313" key="5">
    <source>
        <dbReference type="EMBL" id="CAA6129362.1"/>
    </source>
</evidence>
<evidence type="ECO:0000313" key="8">
    <source>
        <dbReference type="EMBL" id="CAC8239104.1"/>
    </source>
</evidence>
<dbReference type="EMBL" id="CACTQT010000023">
    <property type="protein sequence ID" value="CAA4399595.1"/>
    <property type="molecule type" value="Genomic_DNA"/>
</dbReference>
<evidence type="ECO:0000313" key="4">
    <source>
        <dbReference type="EMBL" id="CAA4706756.1"/>
    </source>
</evidence>
<accession>A0A123BZC6</accession>
<evidence type="ECO:0000313" key="13">
    <source>
        <dbReference type="Proteomes" id="UP000443506"/>
    </source>
</evidence>
<evidence type="ECO:0000313" key="7">
    <source>
        <dbReference type="EMBL" id="CAC5811336.1"/>
    </source>
</evidence>
<dbReference type="EMBL" id="CAIIGD010000018">
    <property type="protein sequence ID" value="CAC8239104.1"/>
    <property type="molecule type" value="Genomic_DNA"/>
</dbReference>
<evidence type="ECO:0000313" key="1">
    <source>
        <dbReference type="EMBL" id="CAA4167472.1"/>
    </source>
</evidence>
<proteinExistence type="predicted"/>
<dbReference type="Proteomes" id="UP000443708">
    <property type="component" value="Unassembled WGS sequence"/>
</dbReference>
<evidence type="ECO:0000313" key="11">
    <source>
        <dbReference type="Proteomes" id="UP000442696"/>
    </source>
</evidence>
<evidence type="ECO:0000313" key="9">
    <source>
        <dbReference type="EMBL" id="RZH95687.1"/>
    </source>
</evidence>
<dbReference type="Proteomes" id="UP000442696">
    <property type="component" value="Unassembled WGS sequence"/>
</dbReference>
<dbReference type="EMBL" id="CACURZ010000022">
    <property type="protein sequence ID" value="CAA6390901.1"/>
    <property type="molecule type" value="Genomic_DNA"/>
</dbReference>
<evidence type="ECO:0000313" key="10">
    <source>
        <dbReference type="Proteomes" id="UP000293434"/>
    </source>
</evidence>
<dbReference type="EMBL" id="RQTC01000017">
    <property type="protein sequence ID" value="RZH95687.1"/>
    <property type="molecule type" value="Genomic_DNA"/>
</dbReference>
<dbReference type="EMBL" id="CACTWD010000024">
    <property type="protein sequence ID" value="CAA4706756.1"/>
    <property type="molecule type" value="Genomic_DNA"/>
</dbReference>
<evidence type="ECO:0000313" key="18">
    <source>
        <dbReference type="Proteomes" id="UP000507112"/>
    </source>
</evidence>
<comment type="caution">
    <text evidence="5">The sequence shown here is derived from an EMBL/GenBank/DDBJ whole genome shotgun (WGS) entry which is preliminary data.</text>
</comment>
<dbReference type="Proteomes" id="UP000459702">
    <property type="component" value="Unassembled WGS sequence"/>
</dbReference>
<dbReference type="InterPro" id="IPR055869">
    <property type="entry name" value="DUF7446"/>
</dbReference>
<reference evidence="9 10" key="1">
    <citation type="submission" date="2018-11" db="EMBL/GenBank/DDBJ databases">
        <title>Genomic profiling of Staphylococcus species from a Poultry farm system in KwaZulu-Natal, South Africa.</title>
        <authorList>
            <person name="Amoako D.G."/>
            <person name="Somboro A.M."/>
            <person name="Abia A.L.K."/>
            <person name="Bester L.A."/>
            <person name="Essack S.Y."/>
        </authorList>
    </citation>
    <scope>NUCLEOTIDE SEQUENCE [LARGE SCALE GENOMIC DNA]</scope>
    <source>
        <strain evidence="9 10">SA9</strain>
    </source>
</reference>
<dbReference type="EMBL" id="CACUNS010000024">
    <property type="protein sequence ID" value="CAA6129362.1"/>
    <property type="molecule type" value="Genomic_DNA"/>
</dbReference>
<dbReference type="EMBL" id="CAIGXB010000017">
    <property type="protein sequence ID" value="CAC5811336.1"/>
    <property type="molecule type" value="Genomic_DNA"/>
</dbReference>
<evidence type="ECO:0000313" key="3">
    <source>
        <dbReference type="EMBL" id="CAA4399595.1"/>
    </source>
</evidence>
<dbReference type="Proteomes" id="UP000443506">
    <property type="component" value="Unassembled WGS sequence"/>
</dbReference>
<dbReference type="Pfam" id="PF24233">
    <property type="entry name" value="DUF7446"/>
    <property type="match status" value="1"/>
</dbReference>
<dbReference type="EMBL" id="CACTPI010000021">
    <property type="protein sequence ID" value="CAA4167472.1"/>
    <property type="molecule type" value="Genomic_DNA"/>
</dbReference>
<dbReference type="Proteomes" id="UP000507112">
    <property type="component" value="Unassembled WGS sequence"/>
</dbReference>
<evidence type="ECO:0000313" key="15">
    <source>
        <dbReference type="Proteomes" id="UP000459586"/>
    </source>
</evidence>
<gene>
    <name evidence="9" type="ORF">EIG94_01760</name>
    <name evidence="2" type="ORF">SAMEA1029512_02731</name>
    <name evidence="1" type="ORF">SAMEA1029528_02716</name>
    <name evidence="3" type="ORF">SAMEA2078260_02685</name>
    <name evidence="5" type="ORF">SAMEA2078588_02695</name>
    <name evidence="6" type="ORF">SAMEA2080344_02649</name>
    <name evidence="4" type="ORF">SAMEA2081063_02694</name>
    <name evidence="7" type="ORF">SAMEA4008575_02776</name>
    <name evidence="8" type="ORF">SAMEA70146418_02860</name>
</gene>
<evidence type="ECO:0000313" key="16">
    <source>
        <dbReference type="Proteomes" id="UP000459702"/>
    </source>
</evidence>
<dbReference type="AlphaFoldDB" id="A0A123BZC6"/>
<dbReference type="Proteomes" id="UP000505390">
    <property type="component" value="Unassembled WGS sequence"/>
</dbReference>
<dbReference type="RefSeq" id="WP_000312937.1">
    <property type="nucleotide sequence ID" value="NZ_AP025249.1"/>
</dbReference>
<evidence type="ECO:0000313" key="2">
    <source>
        <dbReference type="EMBL" id="CAA4168019.1"/>
    </source>
</evidence>
<dbReference type="Proteomes" id="UP000293434">
    <property type="component" value="Unassembled WGS sequence"/>
</dbReference>
<evidence type="ECO:0000313" key="14">
    <source>
        <dbReference type="Proteomes" id="UP000443708"/>
    </source>
</evidence>